<feature type="domain" description="Integrase DNA-binding" evidence="3">
    <location>
        <begin position="15"/>
        <end position="70"/>
    </location>
</feature>
<evidence type="ECO:0000259" key="3">
    <source>
        <dbReference type="Pfam" id="PF13356"/>
    </source>
</evidence>
<evidence type="ECO:0000256" key="1">
    <source>
        <dbReference type="ARBA" id="ARBA00008857"/>
    </source>
</evidence>
<dbReference type="InterPro" id="IPR038488">
    <property type="entry name" value="Integrase_DNA-bd_sf"/>
</dbReference>
<gene>
    <name evidence="4" type="ORF">DC363_08700</name>
</gene>
<organism evidence="4 5">
    <name type="scientific">Thalassorhabdomicrobium marinisediminis</name>
    <dbReference type="NCBI Taxonomy" id="2170577"/>
    <lineage>
        <taxon>Bacteria</taxon>
        <taxon>Pseudomonadati</taxon>
        <taxon>Pseudomonadota</taxon>
        <taxon>Alphaproteobacteria</taxon>
        <taxon>Rhodobacterales</taxon>
        <taxon>Paracoccaceae</taxon>
        <taxon>Thalassorhabdomicrobium</taxon>
    </lineage>
</organism>
<dbReference type="InterPro" id="IPR050808">
    <property type="entry name" value="Phage_Integrase"/>
</dbReference>
<sequence length="90" mass="9837">MAVCSRSLKVEKRTEVTDVKETGLLVRAFPSGRKTFAFRFRGLDGKIQSVVIGTYPDVKLAAARTSAAALPSVLDVQLVRKEQLCGWLLA</sequence>
<dbReference type="GO" id="GO:0015074">
    <property type="term" value="P:DNA integration"/>
    <property type="evidence" value="ECO:0007669"/>
    <property type="project" value="UniProtKB-KW"/>
</dbReference>
<comment type="caution">
    <text evidence="4">The sequence shown here is derived from an EMBL/GenBank/DDBJ whole genome shotgun (WGS) entry which is preliminary data.</text>
</comment>
<proteinExistence type="inferred from homology"/>
<dbReference type="PANTHER" id="PTHR30629">
    <property type="entry name" value="PROPHAGE INTEGRASE"/>
    <property type="match status" value="1"/>
</dbReference>
<dbReference type="AlphaFoldDB" id="A0A2T7FWQ3"/>
<keyword evidence="2" id="KW-0229">DNA integration</keyword>
<evidence type="ECO:0000313" key="4">
    <source>
        <dbReference type="EMBL" id="PVA06602.1"/>
    </source>
</evidence>
<dbReference type="Proteomes" id="UP000244817">
    <property type="component" value="Unassembled WGS sequence"/>
</dbReference>
<dbReference type="PANTHER" id="PTHR30629:SF2">
    <property type="entry name" value="PROPHAGE INTEGRASE INTS-RELATED"/>
    <property type="match status" value="1"/>
</dbReference>
<dbReference type="EMBL" id="QCYG01000005">
    <property type="protein sequence ID" value="PVA06602.1"/>
    <property type="molecule type" value="Genomic_DNA"/>
</dbReference>
<evidence type="ECO:0000313" key="5">
    <source>
        <dbReference type="Proteomes" id="UP000244817"/>
    </source>
</evidence>
<keyword evidence="5" id="KW-1185">Reference proteome</keyword>
<accession>A0A2T7FWQ3</accession>
<protein>
    <recommendedName>
        <fullName evidence="3">Integrase DNA-binding domain-containing protein</fullName>
    </recommendedName>
</protein>
<reference evidence="4 5" key="1">
    <citation type="submission" date="2018-04" db="EMBL/GenBank/DDBJ databases">
        <title>Pelagivirga bohaiensis gen. nov., sp. nov., a bacterium isolated from the Bohai Sea.</title>
        <authorList>
            <person name="Ji X."/>
        </authorList>
    </citation>
    <scope>NUCLEOTIDE SEQUENCE [LARGE SCALE GENOMIC DNA]</scope>
    <source>
        <strain evidence="4 5">BH-SD16</strain>
    </source>
</reference>
<evidence type="ECO:0000256" key="2">
    <source>
        <dbReference type="ARBA" id="ARBA00022908"/>
    </source>
</evidence>
<dbReference type="Pfam" id="PF13356">
    <property type="entry name" value="Arm-DNA-bind_3"/>
    <property type="match status" value="1"/>
</dbReference>
<dbReference type="InterPro" id="IPR025166">
    <property type="entry name" value="Integrase_DNA_bind_dom"/>
</dbReference>
<name>A0A2T7FWQ3_9RHOB</name>
<comment type="similarity">
    <text evidence="1">Belongs to the 'phage' integrase family.</text>
</comment>
<dbReference type="Gene3D" id="3.30.160.390">
    <property type="entry name" value="Integrase, DNA-binding domain"/>
    <property type="match status" value="1"/>
</dbReference>